<evidence type="ECO:0000313" key="1">
    <source>
        <dbReference type="EMBL" id="KAH8035959.1"/>
    </source>
</evidence>
<dbReference type="Proteomes" id="UP000821866">
    <property type="component" value="Chromosome 11"/>
</dbReference>
<dbReference type="EMBL" id="JABSTU010000003">
    <property type="protein sequence ID" value="KAH8035959.1"/>
    <property type="molecule type" value="Genomic_DNA"/>
</dbReference>
<accession>A0A9J6EP54</accession>
<protein>
    <submittedName>
        <fullName evidence="1">Uncharacterized protein</fullName>
    </submittedName>
</protein>
<evidence type="ECO:0000313" key="2">
    <source>
        <dbReference type="Proteomes" id="UP000821866"/>
    </source>
</evidence>
<reference evidence="1" key="1">
    <citation type="journal article" date="2020" name="Cell">
        <title>Large-Scale Comparative Analyses of Tick Genomes Elucidate Their Genetic Diversity and Vector Capacities.</title>
        <authorList>
            <consortium name="Tick Genome and Microbiome Consortium (TIGMIC)"/>
            <person name="Jia N."/>
            <person name="Wang J."/>
            <person name="Shi W."/>
            <person name="Du L."/>
            <person name="Sun Y."/>
            <person name="Zhan W."/>
            <person name="Jiang J.F."/>
            <person name="Wang Q."/>
            <person name="Zhang B."/>
            <person name="Ji P."/>
            <person name="Bell-Sakyi L."/>
            <person name="Cui X.M."/>
            <person name="Yuan T.T."/>
            <person name="Jiang B.G."/>
            <person name="Yang W.F."/>
            <person name="Lam T.T."/>
            <person name="Chang Q.C."/>
            <person name="Ding S.J."/>
            <person name="Wang X.J."/>
            <person name="Zhu J.G."/>
            <person name="Ruan X.D."/>
            <person name="Zhao L."/>
            <person name="Wei J.T."/>
            <person name="Ye R.Z."/>
            <person name="Que T.C."/>
            <person name="Du C.H."/>
            <person name="Zhou Y.H."/>
            <person name="Cheng J.X."/>
            <person name="Dai P.F."/>
            <person name="Guo W.B."/>
            <person name="Han X.H."/>
            <person name="Huang E.J."/>
            <person name="Li L.F."/>
            <person name="Wei W."/>
            <person name="Gao Y.C."/>
            <person name="Liu J.Z."/>
            <person name="Shao H.Z."/>
            <person name="Wang X."/>
            <person name="Wang C.C."/>
            <person name="Yang T.C."/>
            <person name="Huo Q.B."/>
            <person name="Li W."/>
            <person name="Chen H.Y."/>
            <person name="Chen S.E."/>
            <person name="Zhou L.G."/>
            <person name="Ni X.B."/>
            <person name="Tian J.H."/>
            <person name="Sheng Y."/>
            <person name="Liu T."/>
            <person name="Pan Y.S."/>
            <person name="Xia L.Y."/>
            <person name="Li J."/>
            <person name="Zhao F."/>
            <person name="Cao W.C."/>
        </authorList>
    </citation>
    <scope>NUCLEOTIDE SEQUENCE</scope>
    <source>
        <strain evidence="1">Rmic-2018</strain>
    </source>
</reference>
<comment type="caution">
    <text evidence="1">The sequence shown here is derived from an EMBL/GenBank/DDBJ whole genome shotgun (WGS) entry which is preliminary data.</text>
</comment>
<sequence length="194" mass="21499">MRNGEIPAQCDGGDGTIRAWSRVVWRSVFRLDRGVCRPGHLIGAEVGNQPLPVRSATHVRTSWAAGQSGKEDEWEIENRLENNEANAKRRGALRAPRDAVARCSLISFLVSQEAAKQRGIQGRVVSVSTESAGGRGGLLLFQYSGMIGPRLPASVAVFRSGRRRQGWMQEMRHRVRKFARLVYTAHAPAWQLGE</sequence>
<dbReference type="AlphaFoldDB" id="A0A9J6EP54"/>
<proteinExistence type="predicted"/>
<name>A0A9J6EP54_RHIMP</name>
<organism evidence="1 2">
    <name type="scientific">Rhipicephalus microplus</name>
    <name type="common">Cattle tick</name>
    <name type="synonym">Boophilus microplus</name>
    <dbReference type="NCBI Taxonomy" id="6941"/>
    <lineage>
        <taxon>Eukaryota</taxon>
        <taxon>Metazoa</taxon>
        <taxon>Ecdysozoa</taxon>
        <taxon>Arthropoda</taxon>
        <taxon>Chelicerata</taxon>
        <taxon>Arachnida</taxon>
        <taxon>Acari</taxon>
        <taxon>Parasitiformes</taxon>
        <taxon>Ixodida</taxon>
        <taxon>Ixodoidea</taxon>
        <taxon>Ixodidae</taxon>
        <taxon>Rhipicephalinae</taxon>
        <taxon>Rhipicephalus</taxon>
        <taxon>Boophilus</taxon>
    </lineage>
</organism>
<gene>
    <name evidence="1" type="ORF">HPB51_013500</name>
</gene>
<keyword evidence="2" id="KW-1185">Reference proteome</keyword>
<reference evidence="1" key="2">
    <citation type="submission" date="2021-09" db="EMBL/GenBank/DDBJ databases">
        <authorList>
            <person name="Jia N."/>
            <person name="Wang J."/>
            <person name="Shi W."/>
            <person name="Du L."/>
            <person name="Sun Y."/>
            <person name="Zhan W."/>
            <person name="Jiang J."/>
            <person name="Wang Q."/>
            <person name="Zhang B."/>
            <person name="Ji P."/>
            <person name="Sakyi L.B."/>
            <person name="Cui X."/>
            <person name="Yuan T."/>
            <person name="Jiang B."/>
            <person name="Yang W."/>
            <person name="Lam T.T.-Y."/>
            <person name="Chang Q."/>
            <person name="Ding S."/>
            <person name="Wang X."/>
            <person name="Zhu J."/>
            <person name="Ruan X."/>
            <person name="Zhao L."/>
            <person name="Wei J."/>
            <person name="Que T."/>
            <person name="Du C."/>
            <person name="Cheng J."/>
            <person name="Dai P."/>
            <person name="Han X."/>
            <person name="Huang E."/>
            <person name="Gao Y."/>
            <person name="Liu J."/>
            <person name="Shao H."/>
            <person name="Ye R."/>
            <person name="Li L."/>
            <person name="Wei W."/>
            <person name="Wang X."/>
            <person name="Wang C."/>
            <person name="Huo Q."/>
            <person name="Li W."/>
            <person name="Guo W."/>
            <person name="Chen H."/>
            <person name="Chen S."/>
            <person name="Zhou L."/>
            <person name="Zhou L."/>
            <person name="Ni X."/>
            <person name="Tian J."/>
            <person name="Zhou Y."/>
            <person name="Sheng Y."/>
            <person name="Liu T."/>
            <person name="Pan Y."/>
            <person name="Xia L."/>
            <person name="Li J."/>
            <person name="Zhao F."/>
            <person name="Cao W."/>
        </authorList>
    </citation>
    <scope>NUCLEOTIDE SEQUENCE</scope>
    <source>
        <strain evidence="1">Rmic-2018</strain>
        <tissue evidence="1">Larvae</tissue>
    </source>
</reference>